<evidence type="ECO:0000313" key="1">
    <source>
        <dbReference type="EMBL" id="CAH1784032.1"/>
    </source>
</evidence>
<gene>
    <name evidence="1" type="ORF">OFUS_LOCUS10295</name>
</gene>
<accession>A0A8J1T7X3</accession>
<comment type="caution">
    <text evidence="1">The sequence shown here is derived from an EMBL/GenBank/DDBJ whole genome shotgun (WGS) entry which is preliminary data.</text>
</comment>
<protein>
    <submittedName>
        <fullName evidence="1">Uncharacterized protein</fullName>
    </submittedName>
</protein>
<evidence type="ECO:0000313" key="2">
    <source>
        <dbReference type="Proteomes" id="UP000749559"/>
    </source>
</evidence>
<reference evidence="1" key="1">
    <citation type="submission" date="2022-03" db="EMBL/GenBank/DDBJ databases">
        <authorList>
            <person name="Martin C."/>
        </authorList>
    </citation>
    <scope>NUCLEOTIDE SEQUENCE</scope>
</reference>
<organism evidence="1 2">
    <name type="scientific">Owenia fusiformis</name>
    <name type="common">Polychaete worm</name>
    <dbReference type="NCBI Taxonomy" id="6347"/>
    <lineage>
        <taxon>Eukaryota</taxon>
        <taxon>Metazoa</taxon>
        <taxon>Spiralia</taxon>
        <taxon>Lophotrochozoa</taxon>
        <taxon>Annelida</taxon>
        <taxon>Polychaeta</taxon>
        <taxon>Sedentaria</taxon>
        <taxon>Canalipalpata</taxon>
        <taxon>Sabellida</taxon>
        <taxon>Oweniida</taxon>
        <taxon>Oweniidae</taxon>
        <taxon>Owenia</taxon>
    </lineage>
</organism>
<name>A0A8J1T7X3_OWEFU</name>
<keyword evidence="2" id="KW-1185">Reference proteome</keyword>
<proteinExistence type="predicted"/>
<sequence length="182" mass="21351">MLYCHIFLFSLFIVSSLAGETVLNQWKNKSERQHKILELMPGLFSELGNRDATIIKQKNNLLIREKMHSTKIKTPTMPAQIQRKISYSFYSSCCETVDSYWLLDEIIDTAGETYDVVHLAHLGQYQLLTVGLCRQHSYCGFIFWSYKKCREHMRTYHVLVWLQQSPWCAFKTVKLPARCKCT</sequence>
<dbReference type="Proteomes" id="UP000749559">
    <property type="component" value="Unassembled WGS sequence"/>
</dbReference>
<dbReference type="AlphaFoldDB" id="A0A8J1T7X3"/>
<dbReference type="EMBL" id="CAIIXF020000005">
    <property type="protein sequence ID" value="CAH1784032.1"/>
    <property type="molecule type" value="Genomic_DNA"/>
</dbReference>